<evidence type="ECO:0000256" key="1">
    <source>
        <dbReference type="ARBA" id="ARBA00004184"/>
    </source>
</evidence>
<dbReference type="AlphaFoldDB" id="A0A8B8FNY0"/>
<organism evidence="8 9">
    <name type="scientific">Sipha flava</name>
    <name type="common">yellow sugarcane aphid</name>
    <dbReference type="NCBI Taxonomy" id="143950"/>
    <lineage>
        <taxon>Eukaryota</taxon>
        <taxon>Metazoa</taxon>
        <taxon>Ecdysozoa</taxon>
        <taxon>Arthropoda</taxon>
        <taxon>Hexapoda</taxon>
        <taxon>Insecta</taxon>
        <taxon>Pterygota</taxon>
        <taxon>Neoptera</taxon>
        <taxon>Paraneoptera</taxon>
        <taxon>Hemiptera</taxon>
        <taxon>Sternorrhyncha</taxon>
        <taxon>Aphidomorpha</taxon>
        <taxon>Aphidoidea</taxon>
        <taxon>Aphididae</taxon>
        <taxon>Sipha</taxon>
    </lineage>
</organism>
<dbReference type="OrthoDB" id="9898580at2759"/>
<gene>
    <name evidence="9" type="primary">LOC112684891</name>
</gene>
<evidence type="ECO:0000259" key="7">
    <source>
        <dbReference type="PROSITE" id="PS50913"/>
    </source>
</evidence>
<feature type="coiled-coil region" evidence="6">
    <location>
        <begin position="74"/>
        <end position="261"/>
    </location>
</feature>
<keyword evidence="3" id="KW-0963">Cytoplasm</keyword>
<protein>
    <submittedName>
        <fullName evidence="9">GRIP and coiled-coil domain-containing protein 1</fullName>
    </submittedName>
</protein>
<dbReference type="CTD" id="41350"/>
<dbReference type="SMART" id="SM00755">
    <property type="entry name" value="Grip"/>
    <property type="match status" value="1"/>
</dbReference>
<evidence type="ECO:0000256" key="2">
    <source>
        <dbReference type="ARBA" id="ARBA00004496"/>
    </source>
</evidence>
<sequence>MEQNEMGSQSSIKEQSELEKYKKSLHNLVVAYKKLTFEKNALEETLKASTNYDKDDVSETDTSEISNDSQQSRFINLVNTIAGLQREKNEAEELAASEKKHLQNEKIELEKLVKELNNKMDTLKKLQRLEMENIKGKFNKERLQREKEFNDHGVMMRELQKLMAEERRQKEQAESLADNLQKEVTHLRRENENFKKQAFDLETELEEIKQKSKFREEETSSMLAQLRQEVKAVRQNHSSAISQEQQRATEAENRARELAIAHEVRVSNLETRLTELSNSIGVYDKIRHQNEHTILSLKEQVRKLEAEIGNNEEYTVSEIVEKFKYFKNLLLNLAKTSEVPLNIEDIILKDLDFDISNYKIKHIEYPAKQEENIVTNVVSSKQDSSILLNQVKNLQQHVNTLQFERDQLEHKYKEKLEEDNEGNINWKEKYMANDLEWRKRTSFLEQQLLRQRDKAQEMVSEKELELNTLREALQTTKFNRKTSHSSTGSRKEFQDYLNEESNKKGSHLLHYAHELALKDMEISKFKKSKSKIESKYRDLQKSTADMQQQFKTDVDQLNQQLIRLESCKSREGANLEYLKNVTLSYFLTADDKIRKHMVNAIAAVLKFSDSETEKAIKSLSQGK</sequence>
<keyword evidence="4 6" id="KW-0175">Coiled coil</keyword>
<reference evidence="9" key="1">
    <citation type="submission" date="2025-08" db="UniProtKB">
        <authorList>
            <consortium name="RefSeq"/>
        </authorList>
    </citation>
    <scope>IDENTIFICATION</scope>
    <source>
        <tissue evidence="9">Whole body</tissue>
    </source>
</reference>
<dbReference type="Proteomes" id="UP000694846">
    <property type="component" value="Unplaced"/>
</dbReference>
<feature type="coiled-coil region" evidence="6">
    <location>
        <begin position="445"/>
        <end position="472"/>
    </location>
</feature>
<dbReference type="PANTHER" id="PTHR23157">
    <property type="entry name" value="GRIP AND COILED-COIL DOMAIN-CONTAINING PROTEIN 1"/>
    <property type="match status" value="1"/>
</dbReference>
<dbReference type="GeneID" id="112684891"/>
<proteinExistence type="predicted"/>
<dbReference type="InterPro" id="IPR000237">
    <property type="entry name" value="GRIP_dom"/>
</dbReference>
<evidence type="ECO:0000313" key="8">
    <source>
        <dbReference type="Proteomes" id="UP000694846"/>
    </source>
</evidence>
<dbReference type="Gene3D" id="1.10.220.60">
    <property type="entry name" value="GRIP domain"/>
    <property type="match status" value="1"/>
</dbReference>
<evidence type="ECO:0000256" key="6">
    <source>
        <dbReference type="SAM" id="Coils"/>
    </source>
</evidence>
<feature type="domain" description="GRIP" evidence="7">
    <location>
        <begin position="568"/>
        <end position="618"/>
    </location>
</feature>
<evidence type="ECO:0000313" key="9">
    <source>
        <dbReference type="RefSeq" id="XP_025412397.1"/>
    </source>
</evidence>
<dbReference type="InterPro" id="IPR051952">
    <property type="entry name" value="Golgi-autophagy_related"/>
</dbReference>
<dbReference type="GO" id="GO:0005794">
    <property type="term" value="C:Golgi apparatus"/>
    <property type="evidence" value="ECO:0007669"/>
    <property type="project" value="TreeGrafter"/>
</dbReference>
<evidence type="ECO:0000256" key="5">
    <source>
        <dbReference type="ARBA" id="ARBA00023136"/>
    </source>
</evidence>
<name>A0A8B8FNY0_9HEMI</name>
<dbReference type="PANTHER" id="PTHR23157:SF25">
    <property type="entry name" value="GRIP AND COILED-COIL DOMAIN-CONTAINING PROTEIN 1"/>
    <property type="match status" value="1"/>
</dbReference>
<comment type="subcellular location">
    <subcellularLocation>
        <location evidence="2">Cytoplasm</location>
    </subcellularLocation>
    <subcellularLocation>
        <location evidence="1">Endomembrane system</location>
        <topology evidence="1">Peripheral membrane protein</topology>
    </subcellularLocation>
</comment>
<dbReference type="RefSeq" id="XP_025412397.1">
    <property type="nucleotide sequence ID" value="XM_025556612.1"/>
</dbReference>
<keyword evidence="5" id="KW-0472">Membrane</keyword>
<keyword evidence="8" id="KW-1185">Reference proteome</keyword>
<dbReference type="Pfam" id="PF01465">
    <property type="entry name" value="GRIP"/>
    <property type="match status" value="1"/>
</dbReference>
<accession>A0A8B8FNY0</accession>
<evidence type="ECO:0000256" key="4">
    <source>
        <dbReference type="ARBA" id="ARBA00023054"/>
    </source>
</evidence>
<evidence type="ECO:0000256" key="3">
    <source>
        <dbReference type="ARBA" id="ARBA00022490"/>
    </source>
</evidence>
<dbReference type="PROSITE" id="PS50913">
    <property type="entry name" value="GRIP"/>
    <property type="match status" value="1"/>
</dbReference>
<feature type="coiled-coil region" evidence="6">
    <location>
        <begin position="391"/>
        <end position="418"/>
    </location>
</feature>
<feature type="coiled-coil region" evidence="6">
    <location>
        <begin position="287"/>
        <end position="314"/>
    </location>
</feature>